<protein>
    <submittedName>
        <fullName evidence="1">1760_t:CDS:1</fullName>
    </submittedName>
</protein>
<evidence type="ECO:0000313" key="1">
    <source>
        <dbReference type="EMBL" id="CAG8680059.1"/>
    </source>
</evidence>
<gene>
    <name evidence="1" type="ORF">PBRASI_LOCUS11755</name>
</gene>
<comment type="caution">
    <text evidence="1">The sequence shown here is derived from an EMBL/GenBank/DDBJ whole genome shotgun (WGS) entry which is preliminary data.</text>
</comment>
<sequence>TVSEKVKKKLEKITEEAIAGLQSGVWFQSNDPYVIVFDATAKEVARTKIAPSTNNPIWEE</sequence>
<dbReference type="EMBL" id="CAJVPI010006754">
    <property type="protein sequence ID" value="CAG8680059.1"/>
    <property type="molecule type" value="Genomic_DNA"/>
</dbReference>
<dbReference type="AlphaFoldDB" id="A0A9N9ELR4"/>
<keyword evidence="2" id="KW-1185">Reference proteome</keyword>
<organism evidence="1 2">
    <name type="scientific">Paraglomus brasilianum</name>
    <dbReference type="NCBI Taxonomy" id="144538"/>
    <lineage>
        <taxon>Eukaryota</taxon>
        <taxon>Fungi</taxon>
        <taxon>Fungi incertae sedis</taxon>
        <taxon>Mucoromycota</taxon>
        <taxon>Glomeromycotina</taxon>
        <taxon>Glomeromycetes</taxon>
        <taxon>Paraglomerales</taxon>
        <taxon>Paraglomeraceae</taxon>
        <taxon>Paraglomus</taxon>
    </lineage>
</organism>
<evidence type="ECO:0000313" key="2">
    <source>
        <dbReference type="Proteomes" id="UP000789739"/>
    </source>
</evidence>
<dbReference type="Proteomes" id="UP000789739">
    <property type="component" value="Unassembled WGS sequence"/>
</dbReference>
<feature type="non-terminal residue" evidence="1">
    <location>
        <position position="1"/>
    </location>
</feature>
<name>A0A9N9ELR4_9GLOM</name>
<accession>A0A9N9ELR4</accession>
<feature type="non-terminal residue" evidence="1">
    <location>
        <position position="60"/>
    </location>
</feature>
<proteinExistence type="predicted"/>
<dbReference type="SUPFAM" id="SSF49562">
    <property type="entry name" value="C2 domain (Calcium/lipid-binding domain, CaLB)"/>
    <property type="match status" value="1"/>
</dbReference>
<reference evidence="1" key="1">
    <citation type="submission" date="2021-06" db="EMBL/GenBank/DDBJ databases">
        <authorList>
            <person name="Kallberg Y."/>
            <person name="Tangrot J."/>
            <person name="Rosling A."/>
        </authorList>
    </citation>
    <scope>NUCLEOTIDE SEQUENCE</scope>
    <source>
        <strain evidence="1">BR232B</strain>
    </source>
</reference>
<dbReference type="InterPro" id="IPR035892">
    <property type="entry name" value="C2_domain_sf"/>
</dbReference>
<dbReference type="Gene3D" id="2.60.40.150">
    <property type="entry name" value="C2 domain"/>
    <property type="match status" value="1"/>
</dbReference>